<dbReference type="InterPro" id="IPR020591">
    <property type="entry name" value="Chromosome_initiator_DnaA-like"/>
</dbReference>
<evidence type="ECO:0000259" key="1">
    <source>
        <dbReference type="SMART" id="SM00382"/>
    </source>
</evidence>
<dbReference type="RefSeq" id="WP_112143778.1">
    <property type="nucleotide sequence ID" value="NZ_PRLC01000002.1"/>
</dbReference>
<feature type="domain" description="AAA+ ATPase" evidence="1">
    <location>
        <begin position="179"/>
        <end position="302"/>
    </location>
</feature>
<evidence type="ECO:0000313" key="2">
    <source>
        <dbReference type="EMBL" id="RAW63262.1"/>
    </source>
</evidence>
<dbReference type="EMBL" id="PRLC01000002">
    <property type="protein sequence ID" value="RAW63262.1"/>
    <property type="molecule type" value="Genomic_DNA"/>
</dbReference>
<sequence length="327" mass="35749">MRTKRELYQEAMRTVALRRQAARANAEDARAEAEAAIPALRHAEEEVRVRGVRCALAGASGGDRTAAAAALTKAKQELAALLASSGRPADALEPHFTCKKCQDTGSFEGHTCECIHKLMQKLRREEIEKLSSLSVSSFDTMELRYYPNTMDEKLGEPVRTYMGGLLEELRAYAEEFDRSSESLMLFGNAGLGKTHAALAIAGIVLAKDMDVIYVSSPDFFAKLEALHFGSDPSGEEETLLQTAAGADLLILDDLGTEFNSSFFLSTLYSLLNNRLGAHLPTIVTTNITDGALLEKLYTEKISSRLSSFVPCLFVGKDIRGQKAREES</sequence>
<reference evidence="2 3" key="1">
    <citation type="submission" date="2018-02" db="EMBL/GenBank/DDBJ databases">
        <title>Complete genome sequencing of Faecalibacterium prausnitzii strains isolated from the human gut.</title>
        <authorList>
            <person name="Fitzgerald B.C."/>
            <person name="Shkoporov A.N."/>
            <person name="Ross P.R."/>
            <person name="Hill C."/>
        </authorList>
    </citation>
    <scope>NUCLEOTIDE SEQUENCE [LARGE SCALE GENOMIC DNA]</scope>
    <source>
        <strain evidence="2 3">APC922/41-1</strain>
    </source>
</reference>
<keyword evidence="3" id="KW-1185">Reference proteome</keyword>
<dbReference type="Pfam" id="PF01695">
    <property type="entry name" value="IstB_IS21"/>
    <property type="match status" value="1"/>
</dbReference>
<dbReference type="NCBIfam" id="NF005304">
    <property type="entry name" value="PRK06835.1"/>
    <property type="match status" value="1"/>
</dbReference>
<dbReference type="PANTHER" id="PTHR30050:SF4">
    <property type="entry name" value="ATP-BINDING PROTEIN RV3427C IN INSERTION SEQUENCE-RELATED"/>
    <property type="match status" value="1"/>
</dbReference>
<dbReference type="GO" id="GO:0005524">
    <property type="term" value="F:ATP binding"/>
    <property type="evidence" value="ECO:0007669"/>
    <property type="project" value="InterPro"/>
</dbReference>
<dbReference type="InterPro" id="IPR003593">
    <property type="entry name" value="AAA+_ATPase"/>
</dbReference>
<protein>
    <submittedName>
        <fullName evidence="2">DNA replication protein</fullName>
    </submittedName>
</protein>
<dbReference type="GO" id="GO:0006260">
    <property type="term" value="P:DNA replication"/>
    <property type="evidence" value="ECO:0007669"/>
    <property type="project" value="TreeGrafter"/>
</dbReference>
<accession>A0A329UQX0</accession>
<proteinExistence type="predicted"/>
<dbReference type="Gene3D" id="3.40.50.300">
    <property type="entry name" value="P-loop containing nucleotide triphosphate hydrolases"/>
    <property type="match status" value="1"/>
</dbReference>
<dbReference type="SMART" id="SM00382">
    <property type="entry name" value="AAA"/>
    <property type="match status" value="1"/>
</dbReference>
<dbReference type="SUPFAM" id="SSF52540">
    <property type="entry name" value="P-loop containing nucleoside triphosphate hydrolases"/>
    <property type="match status" value="1"/>
</dbReference>
<gene>
    <name evidence="2" type="ORF">C4N23_02425</name>
</gene>
<dbReference type="CDD" id="cd00009">
    <property type="entry name" value="AAA"/>
    <property type="match status" value="1"/>
</dbReference>
<dbReference type="InterPro" id="IPR027417">
    <property type="entry name" value="P-loop_NTPase"/>
</dbReference>
<dbReference type="PRINTS" id="PR00051">
    <property type="entry name" value="DNAA"/>
</dbReference>
<evidence type="ECO:0000313" key="3">
    <source>
        <dbReference type="Proteomes" id="UP000250429"/>
    </source>
</evidence>
<dbReference type="PANTHER" id="PTHR30050">
    <property type="entry name" value="CHROMOSOMAL REPLICATION INITIATOR PROTEIN DNAA"/>
    <property type="match status" value="1"/>
</dbReference>
<dbReference type="Proteomes" id="UP000250429">
    <property type="component" value="Unassembled WGS sequence"/>
</dbReference>
<organism evidence="2 3">
    <name type="scientific">Faecalibacterium hattorii</name>
    <dbReference type="NCBI Taxonomy" id="2935520"/>
    <lineage>
        <taxon>Bacteria</taxon>
        <taxon>Bacillati</taxon>
        <taxon>Bacillota</taxon>
        <taxon>Clostridia</taxon>
        <taxon>Eubacteriales</taxon>
        <taxon>Oscillospiraceae</taxon>
        <taxon>Faecalibacterium</taxon>
    </lineage>
</organism>
<comment type="caution">
    <text evidence="2">The sequence shown here is derived from an EMBL/GenBank/DDBJ whole genome shotgun (WGS) entry which is preliminary data.</text>
</comment>
<name>A0A329UQX0_9FIRM</name>
<dbReference type="InterPro" id="IPR002611">
    <property type="entry name" value="IstB_ATP-bd"/>
</dbReference>
<dbReference type="AlphaFoldDB" id="A0A329UQX0"/>